<evidence type="ECO:0000313" key="2">
    <source>
        <dbReference type="Proteomes" id="UP001056120"/>
    </source>
</evidence>
<evidence type="ECO:0000313" key="1">
    <source>
        <dbReference type="EMBL" id="KAI3742773.1"/>
    </source>
</evidence>
<comment type="caution">
    <text evidence="1">The sequence shown here is derived from an EMBL/GenBank/DDBJ whole genome shotgun (WGS) entry which is preliminary data.</text>
</comment>
<name>A0ACB9D8R9_9ASTR</name>
<reference evidence="1 2" key="2">
    <citation type="journal article" date="2022" name="Mol. Ecol. Resour.">
        <title>The genomes of chicory, endive, great burdock and yacon provide insights into Asteraceae paleo-polyploidization history and plant inulin production.</title>
        <authorList>
            <person name="Fan W."/>
            <person name="Wang S."/>
            <person name="Wang H."/>
            <person name="Wang A."/>
            <person name="Jiang F."/>
            <person name="Liu H."/>
            <person name="Zhao H."/>
            <person name="Xu D."/>
            <person name="Zhang Y."/>
        </authorList>
    </citation>
    <scope>NUCLEOTIDE SEQUENCE [LARGE SCALE GENOMIC DNA]</scope>
    <source>
        <strain evidence="2">cv. Yunnan</strain>
        <tissue evidence="1">Leaves</tissue>
    </source>
</reference>
<sequence>MVKIGGYVNTVEDTVSLFTYMYRTDSIKNVMNVLVCLLNSCTPFSKSLSMLFVVYSIYTPDNWYRSVLALRKKKEGDLFKHSFGSLGTMANQKSTIKMSGLGSPIHERKAELKITIGIVKGVAELTLEDQPGSHYVAAVNDPVIEDG</sequence>
<keyword evidence="2" id="KW-1185">Reference proteome</keyword>
<gene>
    <name evidence="1" type="ORF">L1987_60468</name>
</gene>
<dbReference type="EMBL" id="CM042037">
    <property type="protein sequence ID" value="KAI3742773.1"/>
    <property type="molecule type" value="Genomic_DNA"/>
</dbReference>
<proteinExistence type="predicted"/>
<accession>A0ACB9D8R9</accession>
<dbReference type="Proteomes" id="UP001056120">
    <property type="component" value="Linkage Group LG20"/>
</dbReference>
<protein>
    <submittedName>
        <fullName evidence="1">Uncharacterized protein</fullName>
    </submittedName>
</protein>
<organism evidence="1 2">
    <name type="scientific">Smallanthus sonchifolius</name>
    <dbReference type="NCBI Taxonomy" id="185202"/>
    <lineage>
        <taxon>Eukaryota</taxon>
        <taxon>Viridiplantae</taxon>
        <taxon>Streptophyta</taxon>
        <taxon>Embryophyta</taxon>
        <taxon>Tracheophyta</taxon>
        <taxon>Spermatophyta</taxon>
        <taxon>Magnoliopsida</taxon>
        <taxon>eudicotyledons</taxon>
        <taxon>Gunneridae</taxon>
        <taxon>Pentapetalae</taxon>
        <taxon>asterids</taxon>
        <taxon>campanulids</taxon>
        <taxon>Asterales</taxon>
        <taxon>Asteraceae</taxon>
        <taxon>Asteroideae</taxon>
        <taxon>Heliantheae alliance</taxon>
        <taxon>Millerieae</taxon>
        <taxon>Smallanthus</taxon>
    </lineage>
</organism>
<reference evidence="2" key="1">
    <citation type="journal article" date="2022" name="Mol. Ecol. Resour.">
        <title>The genomes of chicory, endive, great burdock and yacon provide insights into Asteraceae palaeo-polyploidization history and plant inulin production.</title>
        <authorList>
            <person name="Fan W."/>
            <person name="Wang S."/>
            <person name="Wang H."/>
            <person name="Wang A."/>
            <person name="Jiang F."/>
            <person name="Liu H."/>
            <person name="Zhao H."/>
            <person name="Xu D."/>
            <person name="Zhang Y."/>
        </authorList>
    </citation>
    <scope>NUCLEOTIDE SEQUENCE [LARGE SCALE GENOMIC DNA]</scope>
    <source>
        <strain evidence="2">cv. Yunnan</strain>
    </source>
</reference>